<dbReference type="PANTHER" id="PTHR42910:SF1">
    <property type="entry name" value="MAJOR FACILITATOR SUPERFAMILY (MFS) PROFILE DOMAIN-CONTAINING PROTEIN"/>
    <property type="match status" value="1"/>
</dbReference>
<dbReference type="InterPro" id="IPR036259">
    <property type="entry name" value="MFS_trans_sf"/>
</dbReference>
<dbReference type="Gene3D" id="1.20.1250.20">
    <property type="entry name" value="MFS general substrate transporter like domains"/>
    <property type="match status" value="1"/>
</dbReference>
<dbReference type="Pfam" id="PF07690">
    <property type="entry name" value="MFS_1"/>
    <property type="match status" value="1"/>
</dbReference>
<evidence type="ECO:0000256" key="1">
    <source>
        <dbReference type="ARBA" id="ARBA00004141"/>
    </source>
</evidence>
<feature type="transmembrane region" description="Helical" evidence="2">
    <location>
        <begin position="281"/>
        <end position="301"/>
    </location>
</feature>
<evidence type="ECO:0000256" key="2">
    <source>
        <dbReference type="SAM" id="Phobius"/>
    </source>
</evidence>
<accession>A0A139APU8</accession>
<dbReference type="InterPro" id="IPR020846">
    <property type="entry name" value="MFS_dom"/>
</dbReference>
<dbReference type="OMA" id="FWTPLAF"/>
<evidence type="ECO:0000259" key="3">
    <source>
        <dbReference type="PROSITE" id="PS50850"/>
    </source>
</evidence>
<name>A0A139APU8_GONPJ</name>
<keyword evidence="2" id="KW-0472">Membrane</keyword>
<feature type="transmembrane region" description="Helical" evidence="2">
    <location>
        <begin position="19"/>
        <end position="36"/>
    </location>
</feature>
<feature type="transmembrane region" description="Helical" evidence="2">
    <location>
        <begin position="111"/>
        <end position="130"/>
    </location>
</feature>
<evidence type="ECO:0000313" key="4">
    <source>
        <dbReference type="EMBL" id="KXS18533.1"/>
    </source>
</evidence>
<dbReference type="AlphaFoldDB" id="A0A139APU8"/>
<sequence>MTEKAADADAAKPAVSTSLTWVLAILSGVTVANLYYANPLLELLRKTFDVDTSKAATINALLQGGYCTGLLFVTPLGDLLPRKAFILALVFICGLLSFGLAYAPFVLFQTLSFVMGVVTVAPQIIVPLMADLSAPEVMGSNVGKVLSGIQIGVLLARVLSGVLADHLTYHGVFLLAGGVQLLLGILVVGLMPRVPRNNNDMSLWAIYKSCWVLLTTEPLLQQCSLIALLCYASFATFWTTSTFLLANDPYHYTSTQIGLLGLAGISGTLFAPLGGKLADRIGGSFFVILIGIGFQLIAWTINVSLGTTHIAAPIVAAFCLDGGRQMQQVANQLRVYTISSTARSRVNAVYMIIGYSGTFIGSLVGTACWVAGGWPLVCGAGFATVGAALLAWGAWSVEGQFRLAEWNCRRKTIGEFVTTEEKGTLA</sequence>
<keyword evidence="2" id="KW-0812">Transmembrane</keyword>
<dbReference type="OrthoDB" id="2105912at2759"/>
<feature type="transmembrane region" description="Helical" evidence="2">
    <location>
        <begin position="56"/>
        <end position="73"/>
    </location>
</feature>
<keyword evidence="2" id="KW-1133">Transmembrane helix</keyword>
<feature type="transmembrane region" description="Helical" evidence="2">
    <location>
        <begin position="169"/>
        <end position="191"/>
    </location>
</feature>
<feature type="domain" description="Major facilitator superfamily (MFS) profile" evidence="3">
    <location>
        <begin position="16"/>
        <end position="426"/>
    </location>
</feature>
<feature type="transmembrane region" description="Helical" evidence="2">
    <location>
        <begin position="373"/>
        <end position="395"/>
    </location>
</feature>
<feature type="transmembrane region" description="Helical" evidence="2">
    <location>
        <begin position="257"/>
        <end position="275"/>
    </location>
</feature>
<dbReference type="PROSITE" id="PS50850">
    <property type="entry name" value="MFS"/>
    <property type="match status" value="1"/>
</dbReference>
<keyword evidence="5" id="KW-1185">Reference proteome</keyword>
<dbReference type="CDD" id="cd17324">
    <property type="entry name" value="MFS_NepI_like"/>
    <property type="match status" value="1"/>
</dbReference>
<gene>
    <name evidence="4" type="ORF">M427DRAFT_96044</name>
</gene>
<reference evidence="4 5" key="1">
    <citation type="journal article" date="2015" name="Genome Biol. Evol.">
        <title>Phylogenomic analyses indicate that early fungi evolved digesting cell walls of algal ancestors of land plants.</title>
        <authorList>
            <person name="Chang Y."/>
            <person name="Wang S."/>
            <person name="Sekimoto S."/>
            <person name="Aerts A.L."/>
            <person name="Choi C."/>
            <person name="Clum A."/>
            <person name="LaButti K.M."/>
            <person name="Lindquist E.A."/>
            <person name="Yee Ngan C."/>
            <person name="Ohm R.A."/>
            <person name="Salamov A.A."/>
            <person name="Grigoriev I.V."/>
            <person name="Spatafora J.W."/>
            <person name="Berbee M.L."/>
        </authorList>
    </citation>
    <scope>NUCLEOTIDE SEQUENCE [LARGE SCALE GENOMIC DNA]</scope>
    <source>
        <strain evidence="4 5">JEL478</strain>
    </source>
</reference>
<dbReference type="PANTHER" id="PTHR42910">
    <property type="entry name" value="TRANSPORTER SCO4007-RELATED"/>
    <property type="match status" value="1"/>
</dbReference>
<comment type="subcellular location">
    <subcellularLocation>
        <location evidence="1">Membrane</location>
        <topology evidence="1">Multi-pass membrane protein</topology>
    </subcellularLocation>
</comment>
<dbReference type="InterPro" id="IPR011701">
    <property type="entry name" value="MFS"/>
</dbReference>
<dbReference type="EMBL" id="KQ965742">
    <property type="protein sequence ID" value="KXS18533.1"/>
    <property type="molecule type" value="Genomic_DNA"/>
</dbReference>
<evidence type="ECO:0000313" key="5">
    <source>
        <dbReference type="Proteomes" id="UP000070544"/>
    </source>
</evidence>
<organism evidence="4 5">
    <name type="scientific">Gonapodya prolifera (strain JEL478)</name>
    <name type="common">Monoblepharis prolifera</name>
    <dbReference type="NCBI Taxonomy" id="1344416"/>
    <lineage>
        <taxon>Eukaryota</taxon>
        <taxon>Fungi</taxon>
        <taxon>Fungi incertae sedis</taxon>
        <taxon>Chytridiomycota</taxon>
        <taxon>Chytridiomycota incertae sedis</taxon>
        <taxon>Monoblepharidomycetes</taxon>
        <taxon>Monoblepharidales</taxon>
        <taxon>Gonapodyaceae</taxon>
        <taxon>Gonapodya</taxon>
    </lineage>
</organism>
<feature type="transmembrane region" description="Helical" evidence="2">
    <location>
        <begin position="348"/>
        <end position="367"/>
    </location>
</feature>
<feature type="transmembrane region" description="Helical" evidence="2">
    <location>
        <begin position="226"/>
        <end position="245"/>
    </location>
</feature>
<protein>
    <submittedName>
        <fullName evidence="4">MFS general substrate transporter</fullName>
    </submittedName>
</protein>
<dbReference type="GO" id="GO:0016020">
    <property type="term" value="C:membrane"/>
    <property type="evidence" value="ECO:0007669"/>
    <property type="project" value="UniProtKB-SubCell"/>
</dbReference>
<feature type="transmembrane region" description="Helical" evidence="2">
    <location>
        <begin position="85"/>
        <end position="105"/>
    </location>
</feature>
<dbReference type="SUPFAM" id="SSF103473">
    <property type="entry name" value="MFS general substrate transporter"/>
    <property type="match status" value="1"/>
</dbReference>
<dbReference type="GO" id="GO:0022857">
    <property type="term" value="F:transmembrane transporter activity"/>
    <property type="evidence" value="ECO:0007669"/>
    <property type="project" value="InterPro"/>
</dbReference>
<proteinExistence type="predicted"/>
<dbReference type="Proteomes" id="UP000070544">
    <property type="component" value="Unassembled WGS sequence"/>
</dbReference>